<dbReference type="PROSITE" id="PS51450">
    <property type="entry name" value="LRR"/>
    <property type="match status" value="7"/>
</dbReference>
<keyword evidence="2" id="KW-0677">Repeat</keyword>
<dbReference type="SMART" id="SM00365">
    <property type="entry name" value="LRR_SD22"/>
    <property type="match status" value="6"/>
</dbReference>
<evidence type="ECO:0000256" key="2">
    <source>
        <dbReference type="ARBA" id="ARBA00022737"/>
    </source>
</evidence>
<feature type="compositionally biased region" description="Polar residues" evidence="3">
    <location>
        <begin position="1103"/>
        <end position="1137"/>
    </location>
</feature>
<dbReference type="Proteomes" id="UP000439903">
    <property type="component" value="Unassembled WGS sequence"/>
</dbReference>
<feature type="region of interest" description="Disordered" evidence="3">
    <location>
        <begin position="232"/>
        <end position="297"/>
    </location>
</feature>
<feature type="region of interest" description="Disordered" evidence="3">
    <location>
        <begin position="1103"/>
        <end position="1141"/>
    </location>
</feature>
<dbReference type="InterPro" id="IPR055414">
    <property type="entry name" value="LRR_R13L4/SHOC2-like"/>
</dbReference>
<feature type="region of interest" description="Disordered" evidence="3">
    <location>
        <begin position="395"/>
        <end position="419"/>
    </location>
</feature>
<keyword evidence="6" id="KW-1185">Reference proteome</keyword>
<feature type="compositionally biased region" description="Low complexity" evidence="3">
    <location>
        <begin position="269"/>
        <end position="294"/>
    </location>
</feature>
<gene>
    <name evidence="5" type="ORF">F8M41_004568</name>
</gene>
<dbReference type="Gene3D" id="3.80.10.10">
    <property type="entry name" value="Ribonuclease Inhibitor"/>
    <property type="match status" value="2"/>
</dbReference>
<organism evidence="5 6">
    <name type="scientific">Gigaspora margarita</name>
    <dbReference type="NCBI Taxonomy" id="4874"/>
    <lineage>
        <taxon>Eukaryota</taxon>
        <taxon>Fungi</taxon>
        <taxon>Fungi incertae sedis</taxon>
        <taxon>Mucoromycota</taxon>
        <taxon>Glomeromycotina</taxon>
        <taxon>Glomeromycetes</taxon>
        <taxon>Diversisporales</taxon>
        <taxon>Gigasporaceae</taxon>
        <taxon>Gigaspora</taxon>
    </lineage>
</organism>
<dbReference type="EMBL" id="WTPW01001418">
    <property type="protein sequence ID" value="KAF0436944.1"/>
    <property type="molecule type" value="Genomic_DNA"/>
</dbReference>
<dbReference type="SMART" id="SM00369">
    <property type="entry name" value="LRR_TYP"/>
    <property type="match status" value="15"/>
</dbReference>
<evidence type="ECO:0000256" key="1">
    <source>
        <dbReference type="ARBA" id="ARBA00022614"/>
    </source>
</evidence>
<evidence type="ECO:0000259" key="4">
    <source>
        <dbReference type="Pfam" id="PF23598"/>
    </source>
</evidence>
<feature type="compositionally biased region" description="Polar residues" evidence="3">
    <location>
        <begin position="248"/>
        <end position="268"/>
    </location>
</feature>
<evidence type="ECO:0000313" key="6">
    <source>
        <dbReference type="Proteomes" id="UP000439903"/>
    </source>
</evidence>
<feature type="region of interest" description="Disordered" evidence="3">
    <location>
        <begin position="501"/>
        <end position="520"/>
    </location>
</feature>
<feature type="domain" description="Disease resistance R13L4/SHOC-2-like LRR" evidence="4">
    <location>
        <begin position="710"/>
        <end position="769"/>
    </location>
</feature>
<dbReference type="PANTHER" id="PTHR48051:SF1">
    <property type="entry name" value="RAS SUPPRESSOR PROTEIN 1"/>
    <property type="match status" value="1"/>
</dbReference>
<dbReference type="SUPFAM" id="SSF52047">
    <property type="entry name" value="RNI-like"/>
    <property type="match status" value="1"/>
</dbReference>
<protein>
    <submittedName>
        <fullName evidence="5">Leucine rich repeat protein</fullName>
    </submittedName>
</protein>
<feature type="compositionally biased region" description="Polar residues" evidence="3">
    <location>
        <begin position="403"/>
        <end position="419"/>
    </location>
</feature>
<dbReference type="SUPFAM" id="SSF52058">
    <property type="entry name" value="L domain-like"/>
    <property type="match status" value="1"/>
</dbReference>
<keyword evidence="1" id="KW-0433">Leucine-rich repeat</keyword>
<evidence type="ECO:0000313" key="5">
    <source>
        <dbReference type="EMBL" id="KAF0436944.1"/>
    </source>
</evidence>
<comment type="caution">
    <text evidence="5">The sequence shown here is derived from an EMBL/GenBank/DDBJ whole genome shotgun (WGS) entry which is preliminary data.</text>
</comment>
<dbReference type="AlphaFoldDB" id="A0A8H3XB23"/>
<name>A0A8H3XB23_GIGMA</name>
<dbReference type="InterPro" id="IPR032675">
    <property type="entry name" value="LRR_dom_sf"/>
</dbReference>
<dbReference type="PANTHER" id="PTHR48051">
    <property type="match status" value="1"/>
</dbReference>
<feature type="compositionally biased region" description="Acidic residues" evidence="3">
    <location>
        <begin position="506"/>
        <end position="520"/>
    </location>
</feature>
<dbReference type="SMART" id="SM00364">
    <property type="entry name" value="LRR_BAC"/>
    <property type="match status" value="12"/>
</dbReference>
<dbReference type="GO" id="GO:0005737">
    <property type="term" value="C:cytoplasm"/>
    <property type="evidence" value="ECO:0007669"/>
    <property type="project" value="TreeGrafter"/>
</dbReference>
<dbReference type="InterPro" id="IPR050216">
    <property type="entry name" value="LRR_domain-containing"/>
</dbReference>
<dbReference type="OrthoDB" id="660555at2759"/>
<evidence type="ECO:0000256" key="3">
    <source>
        <dbReference type="SAM" id="MobiDB-lite"/>
    </source>
</evidence>
<sequence>MADFSLPVPPKDDFHLMMSKDFPISGTLGSSIDLSNPISFGFKEAMSEPLNLNTNSTFSGAKRASKISTAQLSSNIDSTLLDTKASEVENEHQKITHPDKMSTKPWWLSLGRLKSKKHAHNDSRIKVTVDTDSNPASNTTLSASIISTSTPTSLNIDPMINDGNNNVQNISKVKKLNIRSKLQKFGHKKTKINESSNMVAEEHLTQTTGLSTMSTGKPESDRRNIGTFAERLNRSHSFTSDHRPTESPLEQTEKQASLMNPPKTVQSLYSNNNSDNGVNHDNNNNTNNYNNNTNTKPDIKQKQREMIAKGQDFMISSLFPNEYLNQPSSETCNDESEDVKNIVAPLRHSTGDALKSTSLTTRRSRIFDIFTSKNSSQRMSRISLSSSKSLANLNGKDPKTLVRESSVSRDPTSFVNSNNYSHQSLNVDVENMDTSFGKHTESTDEQNKVDKSPLRLFKKRFYQNFLPSHTLDTKSNVIPVVNENKQSTIKAINIENLLLSTGDGSVDSETDEDDDDDNDDIDNLAFDEGDVSISKLQAINPSLYASSLSSFSKSFNSEDPSAFRTISDSQPFNFNETNFSKPELPLEDVWDVLINPQTTDKGPARLSNNRLSYIPDNFFNKLFNLKELYLDRNTLRDLPEELLKLTKLEILDLSNNCISEFNPRLKFKRLKNLKRLNLDNNVLSDIVSICKLKKLRELRANNNLLVSLTDDISKLSKLRLLYLDNNQLTSLPDSIGKLKSLCVLRLNNNNIESLPSAICSLRQLQVLELRANLLTQLPENIKELESLAKLDVSNNRLTSLPNDIVRCSRLTHLIASNNQLESIPSKIGQLYRLLTLNLRENLINNLPTDLGRLVNLIDLDLSYNELIVLPEDIGNLKKLTEIKLNNNPSLLAIPETFRRLSQIKKIHLQHCNLSSIPFEIGDAYSQLEYVNLSFNLFDAVPSLHGMYRTTIFNISNNRIDDLTEQIGQLELLCELYVVNNKLTHLPKSIGRLKNLEILDVSENMLVGLPSSIGDCQSLRELRLRGNSLENLPMTLGRLKNLNVFYIGQWPMTEFNIIKGENHYENLKMNPYQHKIPLSVERTLLWRMHDSILKRLRDIDYNDGTSERSLISPSDESNHSQDGGSHTSTPDPSSNYTSPPIPRDDVILKMAVLKGVYDQIMKDMRSNDYDKELCGDDTAEFTDSVKKKKFSKLKEFKFLKINDSK</sequence>
<dbReference type="InterPro" id="IPR001611">
    <property type="entry name" value="Leu-rich_rpt"/>
</dbReference>
<dbReference type="FunFam" id="3.80.10.10:FF:001164">
    <property type="entry name" value="GH01279p"/>
    <property type="match status" value="1"/>
</dbReference>
<feature type="domain" description="Disease resistance R13L4/SHOC-2-like LRR" evidence="4">
    <location>
        <begin position="953"/>
        <end position="1046"/>
    </location>
</feature>
<dbReference type="Pfam" id="PF13855">
    <property type="entry name" value="LRR_8"/>
    <property type="match status" value="1"/>
</dbReference>
<dbReference type="InterPro" id="IPR003591">
    <property type="entry name" value="Leu-rich_rpt_typical-subtyp"/>
</dbReference>
<accession>A0A8H3XB23</accession>
<dbReference type="PRINTS" id="PR00019">
    <property type="entry name" value="LEURICHRPT"/>
</dbReference>
<dbReference type="Pfam" id="PF23598">
    <property type="entry name" value="LRR_14"/>
    <property type="match status" value="2"/>
</dbReference>
<reference evidence="5 6" key="1">
    <citation type="journal article" date="2019" name="Environ. Microbiol.">
        <title>At the nexus of three kingdoms: the genome of the mycorrhizal fungus Gigaspora margarita provides insights into plant, endobacterial and fungal interactions.</title>
        <authorList>
            <person name="Venice F."/>
            <person name="Ghignone S."/>
            <person name="Salvioli di Fossalunga A."/>
            <person name="Amselem J."/>
            <person name="Novero M."/>
            <person name="Xianan X."/>
            <person name="Sedzielewska Toro K."/>
            <person name="Morin E."/>
            <person name="Lipzen A."/>
            <person name="Grigoriev I.V."/>
            <person name="Henrissat B."/>
            <person name="Martin F.M."/>
            <person name="Bonfante P."/>
        </authorList>
    </citation>
    <scope>NUCLEOTIDE SEQUENCE [LARGE SCALE GENOMIC DNA]</scope>
    <source>
        <strain evidence="5 6">BEG34</strain>
    </source>
</reference>
<proteinExistence type="predicted"/>